<dbReference type="KEGG" id="mflg:ABS361_15050"/>
<dbReference type="GO" id="GO:0022900">
    <property type="term" value="P:electron transport chain"/>
    <property type="evidence" value="ECO:0007669"/>
    <property type="project" value="InterPro"/>
</dbReference>
<protein>
    <submittedName>
        <fullName evidence="10">Cytochrome c</fullName>
    </submittedName>
</protein>
<keyword evidence="2 7" id="KW-0349">Heme</keyword>
<dbReference type="RefSeq" id="WP_407048504.1">
    <property type="nucleotide sequence ID" value="NZ_CP158568.1"/>
</dbReference>
<feature type="chain" id="PRO_5043964093" evidence="9">
    <location>
        <begin position="25"/>
        <end position="149"/>
    </location>
</feature>
<evidence type="ECO:0000256" key="6">
    <source>
        <dbReference type="PIRSR" id="PIRSR000027-1"/>
    </source>
</evidence>
<dbReference type="GO" id="GO:0042597">
    <property type="term" value="C:periplasmic space"/>
    <property type="evidence" value="ECO:0007669"/>
    <property type="project" value="InterPro"/>
</dbReference>
<keyword evidence="3 6" id="KW-0479">Metal-binding</keyword>
<evidence type="ECO:0000256" key="7">
    <source>
        <dbReference type="PIRSR" id="PIRSR000027-2"/>
    </source>
</evidence>
<dbReference type="GO" id="GO:0020037">
    <property type="term" value="F:heme binding"/>
    <property type="evidence" value="ECO:0007669"/>
    <property type="project" value="InterPro"/>
</dbReference>
<evidence type="ECO:0000256" key="5">
    <source>
        <dbReference type="ARBA" id="ARBA00023004"/>
    </source>
</evidence>
<feature type="binding site" description="covalent" evidence="7">
    <location>
        <position position="137"/>
    </location>
    <ligand>
        <name>heme c</name>
        <dbReference type="ChEBI" id="CHEBI:61717"/>
    </ligand>
</feature>
<dbReference type="GO" id="GO:0009055">
    <property type="term" value="F:electron transfer activity"/>
    <property type="evidence" value="ECO:0007669"/>
    <property type="project" value="InterPro"/>
</dbReference>
<feature type="binding site" description="covalent" evidence="7">
    <location>
        <position position="140"/>
    </location>
    <ligand>
        <name>heme c</name>
        <dbReference type="ChEBI" id="CHEBI:61717"/>
    </ligand>
</feature>
<accession>A0AAU7X742</accession>
<evidence type="ECO:0000313" key="10">
    <source>
        <dbReference type="EMBL" id="XBY43405.1"/>
    </source>
</evidence>
<keyword evidence="4" id="KW-0249">Electron transport</keyword>
<dbReference type="GO" id="GO:0005506">
    <property type="term" value="F:iron ion binding"/>
    <property type="evidence" value="ECO:0007669"/>
    <property type="project" value="InterPro"/>
</dbReference>
<organism evidence="10">
    <name type="scientific">Methyloraptor flagellatus</name>
    <dbReference type="NCBI Taxonomy" id="3162530"/>
    <lineage>
        <taxon>Bacteria</taxon>
        <taxon>Pseudomonadati</taxon>
        <taxon>Pseudomonadota</taxon>
        <taxon>Alphaproteobacteria</taxon>
        <taxon>Hyphomicrobiales</taxon>
        <taxon>Ancalomicrobiaceae</taxon>
        <taxon>Methyloraptor</taxon>
    </lineage>
</organism>
<feature type="signal peptide" evidence="9">
    <location>
        <begin position="1"/>
        <end position="24"/>
    </location>
</feature>
<dbReference type="PROSITE" id="PS51009">
    <property type="entry name" value="CYTCII"/>
    <property type="match status" value="1"/>
</dbReference>
<sequence>MTRGFAIALTCLATLVGFTTTTGAETLIDARQRLMRDMQEAQKTLRSAADGSATLDADRVKAEVRRIVEAAETLQNLFPEGTLDDPKSKALPAILAGKADFDARLQDTQRTALMVLFAQPQGQKALAYAVSDMNATCDGCHTRYKQPGQ</sequence>
<feature type="binding site" description="axial binding residue" evidence="6">
    <location>
        <position position="141"/>
    </location>
    <ligand>
        <name>heme c</name>
        <dbReference type="ChEBI" id="CHEBI:61717"/>
    </ligand>
    <ligandPart>
        <name>Fe</name>
        <dbReference type="ChEBI" id="CHEBI:18248"/>
    </ligandPart>
</feature>
<dbReference type="EMBL" id="CP158568">
    <property type="protein sequence ID" value="XBY43405.1"/>
    <property type="molecule type" value="Genomic_DNA"/>
</dbReference>
<gene>
    <name evidence="10" type="ORF">ABS361_15050</name>
</gene>
<evidence type="ECO:0000256" key="4">
    <source>
        <dbReference type="ARBA" id="ARBA00022982"/>
    </source>
</evidence>
<dbReference type="InterPro" id="IPR010980">
    <property type="entry name" value="Cyt_c/b562"/>
</dbReference>
<dbReference type="SUPFAM" id="SSF47175">
    <property type="entry name" value="Cytochromes"/>
    <property type="match status" value="1"/>
</dbReference>
<evidence type="ECO:0000256" key="1">
    <source>
        <dbReference type="ARBA" id="ARBA00022448"/>
    </source>
</evidence>
<dbReference type="InterPro" id="IPR002321">
    <property type="entry name" value="Cyt_c_II"/>
</dbReference>
<evidence type="ECO:0000256" key="8">
    <source>
        <dbReference type="SAM" id="Coils"/>
    </source>
</evidence>
<dbReference type="PIRSF" id="PIRSF000027">
    <property type="entry name" value="Cytc_c_prime"/>
    <property type="match status" value="1"/>
</dbReference>
<evidence type="ECO:0000256" key="9">
    <source>
        <dbReference type="SAM" id="SignalP"/>
    </source>
</evidence>
<reference evidence="10" key="1">
    <citation type="submission" date="2024-06" db="EMBL/GenBank/DDBJ databases">
        <title>Methylostella associata gen. nov., sp. nov., a novel Ancalomicrobiaceae-affiliated facultatively methylotrophic bacteria that feed on methanotrophs of the genus Methylococcus.</title>
        <authorList>
            <person name="Saltykova V."/>
            <person name="Danilova O.V."/>
            <person name="Oshkin I.Y."/>
            <person name="Belova S.E."/>
            <person name="Pimenov N.V."/>
            <person name="Dedysh S.N."/>
        </authorList>
    </citation>
    <scope>NUCLEOTIDE SEQUENCE</scope>
    <source>
        <strain evidence="10">S20</strain>
    </source>
</reference>
<keyword evidence="9" id="KW-0732">Signal</keyword>
<proteinExistence type="predicted"/>
<keyword evidence="5 6" id="KW-0408">Iron</keyword>
<keyword evidence="8" id="KW-0175">Coiled coil</keyword>
<name>A0AAU7X742_9HYPH</name>
<keyword evidence="1" id="KW-0813">Transport</keyword>
<dbReference type="Pfam" id="PF01322">
    <property type="entry name" value="Cytochrom_C_2"/>
    <property type="match status" value="1"/>
</dbReference>
<comment type="PTM">
    <text evidence="7">Binds 1 heme group per subunit.</text>
</comment>
<dbReference type="AlphaFoldDB" id="A0AAU7X742"/>
<feature type="coiled-coil region" evidence="8">
    <location>
        <begin position="24"/>
        <end position="77"/>
    </location>
</feature>
<dbReference type="InterPro" id="IPR012127">
    <property type="entry name" value="Cyt_c_prime"/>
</dbReference>
<evidence type="ECO:0000256" key="3">
    <source>
        <dbReference type="ARBA" id="ARBA00022723"/>
    </source>
</evidence>
<dbReference type="Gene3D" id="1.20.120.10">
    <property type="entry name" value="Cytochrome c/b562"/>
    <property type="match status" value="1"/>
</dbReference>
<evidence type="ECO:0000256" key="2">
    <source>
        <dbReference type="ARBA" id="ARBA00022617"/>
    </source>
</evidence>